<evidence type="ECO:0000313" key="2">
    <source>
        <dbReference type="EMBL" id="AMV67178.1"/>
    </source>
</evidence>
<accession>A0A0R2HT37</accession>
<dbReference type="Proteomes" id="UP000076244">
    <property type="component" value="Chromosome"/>
</dbReference>
<evidence type="ECO:0000313" key="4">
    <source>
        <dbReference type="Proteomes" id="UP000076405"/>
    </source>
</evidence>
<dbReference type="OrthoDB" id="2249244at2"/>
<proteinExistence type="predicted"/>
<dbReference type="AlphaFoldDB" id="A0A0R2HT37"/>
<name>A0A0R2HT37_9LACO</name>
<sequence length="198" mass="22610">MHKIPSTAFAKAGIYEKEKVDYIKKCFTPMRVSINDQIFPRSQKNSDKESHKIGREIFGLATPETIEFNDTEIRVIDKDKKVVETTKATDVQYIQFGVIRRMTTYMWSPGFYYELTMTLGTSSGNYYLLNGDFAVYEQLKAWGEKQNIEIEDPFELASITTDAHVFGAGDPSTWGTLLDKTFITKVAKVADLNYPEEV</sequence>
<evidence type="ECO:0000313" key="3">
    <source>
        <dbReference type="Proteomes" id="UP000076244"/>
    </source>
</evidence>
<dbReference type="RefSeq" id="WP_046871027.1">
    <property type="nucleotide sequence ID" value="NZ_BAAAXI010000179.1"/>
</dbReference>
<gene>
    <name evidence="1" type="ORF">ADU70_1451</name>
    <name evidence="2" type="ORF">ADU72_1245</name>
</gene>
<dbReference type="KEGG" id="pdm:ADU72_1245"/>
<evidence type="ECO:0000313" key="1">
    <source>
        <dbReference type="EMBL" id="AMV62935.1"/>
    </source>
</evidence>
<dbReference type="EMBL" id="CP012288">
    <property type="protein sequence ID" value="AMV67178.1"/>
    <property type="molecule type" value="Genomic_DNA"/>
</dbReference>
<organism evidence="1 4">
    <name type="scientific">Pediococcus damnosus</name>
    <dbReference type="NCBI Taxonomy" id="51663"/>
    <lineage>
        <taxon>Bacteria</taxon>
        <taxon>Bacillati</taxon>
        <taxon>Bacillota</taxon>
        <taxon>Bacilli</taxon>
        <taxon>Lactobacillales</taxon>
        <taxon>Lactobacillaceae</taxon>
        <taxon>Pediococcus</taxon>
    </lineage>
</organism>
<keyword evidence="3" id="KW-1185">Reference proteome</keyword>
<protein>
    <submittedName>
        <fullName evidence="1">Uncharacterized protein</fullName>
    </submittedName>
</protein>
<reference evidence="3 4" key="1">
    <citation type="journal article" date="2016" name="PLoS ONE">
        <title>The Identification of Novel Diagnostic Marker Genes for the Detection of Beer Spoiling Pediococcus damnosus Strains Using the BlAst Diagnostic Gene findEr.</title>
        <authorList>
            <person name="Behr J."/>
            <person name="Geissler A.J."/>
            <person name="Schmid J."/>
            <person name="Zehe A."/>
            <person name="Vogel R.F."/>
        </authorList>
    </citation>
    <scope>NUCLEOTIDE SEQUENCE [LARGE SCALE GENOMIC DNA]</scope>
    <source>
        <strain evidence="1 4">TMW 2.1533</strain>
        <strain evidence="2 3">TMW 2.1535</strain>
    </source>
</reference>
<dbReference type="EMBL" id="CP012275">
    <property type="protein sequence ID" value="AMV62935.1"/>
    <property type="molecule type" value="Genomic_DNA"/>
</dbReference>
<dbReference type="Proteomes" id="UP000076405">
    <property type="component" value="Chromosome"/>
</dbReference>